<name>K9HKX8_9PROT</name>
<accession>K9HKX8</accession>
<evidence type="ECO:0000313" key="1">
    <source>
        <dbReference type="EMBL" id="EKV29216.1"/>
    </source>
</evidence>
<dbReference type="InterPro" id="IPR003374">
    <property type="entry name" value="ApbE-like_sf"/>
</dbReference>
<evidence type="ECO:0000313" key="2">
    <source>
        <dbReference type="Proteomes" id="UP000009881"/>
    </source>
</evidence>
<dbReference type="PATRIC" id="fig|1238182.3.peg.2738"/>
<comment type="caution">
    <text evidence="1">The sequence shown here is derived from an EMBL/GenBank/DDBJ whole genome shotgun (WGS) entry which is preliminary data.</text>
</comment>
<dbReference type="NCBIfam" id="NF003322">
    <property type="entry name" value="PRK04334.1-2"/>
    <property type="match status" value="1"/>
</dbReference>
<dbReference type="Gene3D" id="3.10.520.10">
    <property type="entry name" value="ApbE-like domains"/>
    <property type="match status" value="1"/>
</dbReference>
<protein>
    <recommendedName>
        <fullName evidence="3">Thiamine biosynthesis protein ApbE</fullName>
    </recommendedName>
</protein>
<dbReference type="PIRSF" id="PIRSF006421">
    <property type="entry name" value="UCP006421"/>
    <property type="match status" value="1"/>
</dbReference>
<gene>
    <name evidence="1" type="ORF">C882_0523</name>
</gene>
<dbReference type="SUPFAM" id="SSF143631">
    <property type="entry name" value="ApbE-like"/>
    <property type="match status" value="1"/>
</dbReference>
<sequence>MEQPTRSMLPDGHRMHLSHGPIDLIIQADGAPDEVAAAHEQAAARFRHLLPELCEELPLLRTMVAAGPCPLAGPVARRMWAAAVPHVPTFITPMAAVAGAVADEILAALVAGRRLERAAVNNGGDMALYIAPGQSWRVGVVVDPLNPRRPAGLEITHAMRPRGIATSGRGGRSHTLGIADSVTVLAGDAATADAAATLVANAVDLPGHPGITRVPARELAPDSDLCDRPVTVSVGPLTEAEEEKALDAGTQVAARMVRQGLIKAAFLVLGARMRVVGQPDGVLTAPERDETREEPADA</sequence>
<proteinExistence type="predicted"/>
<dbReference type="InterPro" id="IPR007183">
    <property type="entry name" value="UPF0280"/>
</dbReference>
<organism evidence="1 2">
    <name type="scientific">Caenispirillum salinarum AK4</name>
    <dbReference type="NCBI Taxonomy" id="1238182"/>
    <lineage>
        <taxon>Bacteria</taxon>
        <taxon>Pseudomonadati</taxon>
        <taxon>Pseudomonadota</taxon>
        <taxon>Alphaproteobacteria</taxon>
        <taxon>Rhodospirillales</taxon>
        <taxon>Novispirillaceae</taxon>
        <taxon>Caenispirillum</taxon>
    </lineage>
</organism>
<keyword evidence="2" id="KW-1185">Reference proteome</keyword>
<dbReference type="eggNOG" id="COG2122">
    <property type="taxonomic scope" value="Bacteria"/>
</dbReference>
<dbReference type="RefSeq" id="WP_009541181.1">
    <property type="nucleotide sequence ID" value="NZ_ANHY01000013.1"/>
</dbReference>
<reference evidence="1 2" key="1">
    <citation type="journal article" date="2013" name="Genome Announc.">
        <title>Draft Genome Sequence of an Alphaproteobacterium, Caenispirillum salinarum AK4(T), Isolated from a Solar Saltern.</title>
        <authorList>
            <person name="Khatri I."/>
            <person name="Singh A."/>
            <person name="Korpole S."/>
            <person name="Pinnaka A.K."/>
            <person name="Subramanian S."/>
        </authorList>
    </citation>
    <scope>NUCLEOTIDE SEQUENCE [LARGE SCALE GENOMIC DNA]</scope>
    <source>
        <strain evidence="1 2">AK4</strain>
    </source>
</reference>
<evidence type="ECO:0008006" key="3">
    <source>
        <dbReference type="Google" id="ProtNLM"/>
    </source>
</evidence>
<dbReference type="EMBL" id="ANHY01000013">
    <property type="protein sequence ID" value="EKV29216.1"/>
    <property type="molecule type" value="Genomic_DNA"/>
</dbReference>
<dbReference type="AlphaFoldDB" id="K9HKX8"/>
<dbReference type="OrthoDB" id="9814719at2"/>
<dbReference type="Proteomes" id="UP000009881">
    <property type="component" value="Unassembled WGS sequence"/>
</dbReference>
<dbReference type="STRING" id="1238182.C882_0523"/>